<keyword evidence="3" id="KW-1185">Reference proteome</keyword>
<dbReference type="InterPro" id="IPR029044">
    <property type="entry name" value="Nucleotide-diphossugar_trans"/>
</dbReference>
<comment type="caution">
    <text evidence="2">The sequence shown here is derived from an EMBL/GenBank/DDBJ whole genome shotgun (WGS) entry which is preliminary data.</text>
</comment>
<dbReference type="GO" id="GO:0016740">
    <property type="term" value="F:transferase activity"/>
    <property type="evidence" value="ECO:0007669"/>
    <property type="project" value="UniProtKB-KW"/>
</dbReference>
<dbReference type="SUPFAM" id="SSF53756">
    <property type="entry name" value="UDP-Glycosyltransferase/glycogen phosphorylase"/>
    <property type="match status" value="1"/>
</dbReference>
<dbReference type="SUPFAM" id="SSF53448">
    <property type="entry name" value="Nucleotide-diphospho-sugar transferases"/>
    <property type="match status" value="1"/>
</dbReference>
<dbReference type="CDD" id="cd04186">
    <property type="entry name" value="GT_2_like_c"/>
    <property type="match status" value="1"/>
</dbReference>
<dbReference type="OrthoDB" id="9807209at2"/>
<evidence type="ECO:0000259" key="1">
    <source>
        <dbReference type="Pfam" id="PF00535"/>
    </source>
</evidence>
<dbReference type="Proteomes" id="UP000241736">
    <property type="component" value="Unassembled WGS sequence"/>
</dbReference>
<reference evidence="2 3" key="1">
    <citation type="submission" date="2018-03" db="EMBL/GenBank/DDBJ databases">
        <title>Arenimonas caeni sp. nov., isolated from activated sludge.</title>
        <authorList>
            <person name="Liu H."/>
        </authorList>
    </citation>
    <scope>NUCLEOTIDE SEQUENCE [LARGE SCALE GENOMIC DNA]</scope>
    <source>
        <strain evidence="3">z29</strain>
    </source>
</reference>
<evidence type="ECO:0000313" key="2">
    <source>
        <dbReference type="EMBL" id="PRH83451.1"/>
    </source>
</evidence>
<protein>
    <submittedName>
        <fullName evidence="2">Glycosyl transferase</fullName>
    </submittedName>
</protein>
<dbReference type="Pfam" id="PF00535">
    <property type="entry name" value="Glycos_transf_2"/>
    <property type="match status" value="1"/>
</dbReference>
<sequence length="716" mass="77283">MDASPPKPAARATASPLRLWLEALAWRRRRLLSLCRRGWASLRVRGLRGTLARLRPSPPPQPFVAAAPRAPAAPGELRLPCPDAPRASIIVPVHGQPALTLACLQSLADSGDQAGFEVIVVDDASPAGTTEFLATIDGLRLRRNESNLGFIGSINAGAAMARGEYLVLLNNDTTVVPGWLDALLATFDAYPDTGAAGSKLVYPDGRLQEAGGIIFRDGLCWNHGRFEHPDDPRFNFVREVDYCSGAALAIPRALFARLGGLDAHFAPAYYEDADLGMRVRREGLRVRYQPASVVVHHEGASAGTDPTAGMKAHQAINRGRFVGRWREVLEQAHLPPTAGADAASERGRRHRVLVLDACTPMPDRDSGSVRMLALLRLLREEGCHVAFFNESGSHDGDYTRALQQLGVETWHQPWLGGLPRWLARHGAGFDLVVAARHTVLGPVLELLRLHAPRAALVFDTVDLHFLREQRAAELAGDRAGLRAAERTRRIELDLIARSDRTWVVSEAERQLLATLAPGARVGVVSNIHEPVAGGPGFEARSGLLFVGGFRHPPNVDAVRWLAAEILPRVRAREPGITLHVVGAEAPADIAALDGHDGIRVHGHVPDLAPLLRQCRLSVAPLRYGAGVKGKVNQALAHGLPVVATHCAVEGMHLREGEEALVADDAAAFADAVLRAHADAALWQRLSEGGLANTRRHFSPEAVRPVLRALLDGLPAR</sequence>
<feature type="domain" description="Glycosyltransferase 2-like" evidence="1">
    <location>
        <begin position="88"/>
        <end position="220"/>
    </location>
</feature>
<dbReference type="Pfam" id="PF13692">
    <property type="entry name" value="Glyco_trans_1_4"/>
    <property type="match status" value="1"/>
</dbReference>
<gene>
    <name evidence="2" type="ORF">C6N40_02035</name>
</gene>
<name>A0A2P6MBU9_9GAMM</name>
<dbReference type="RefSeq" id="WP_106989330.1">
    <property type="nucleotide sequence ID" value="NZ_KZ679084.1"/>
</dbReference>
<dbReference type="Gene3D" id="3.90.550.10">
    <property type="entry name" value="Spore Coat Polysaccharide Biosynthesis Protein SpsA, Chain A"/>
    <property type="match status" value="1"/>
</dbReference>
<dbReference type="AlphaFoldDB" id="A0A2P6MBU9"/>
<proteinExistence type="predicted"/>
<dbReference type="PANTHER" id="PTHR43179">
    <property type="entry name" value="RHAMNOSYLTRANSFERASE WBBL"/>
    <property type="match status" value="1"/>
</dbReference>
<organism evidence="2 3">
    <name type="scientific">Arenimonas caeni</name>
    <dbReference type="NCBI Taxonomy" id="2058085"/>
    <lineage>
        <taxon>Bacteria</taxon>
        <taxon>Pseudomonadati</taxon>
        <taxon>Pseudomonadota</taxon>
        <taxon>Gammaproteobacteria</taxon>
        <taxon>Lysobacterales</taxon>
        <taxon>Lysobacteraceae</taxon>
        <taxon>Arenimonas</taxon>
    </lineage>
</organism>
<dbReference type="PANTHER" id="PTHR43179:SF7">
    <property type="entry name" value="RHAMNOSYLTRANSFERASE WBBL"/>
    <property type="match status" value="1"/>
</dbReference>
<dbReference type="EMBL" id="PVLF01000002">
    <property type="protein sequence ID" value="PRH83451.1"/>
    <property type="molecule type" value="Genomic_DNA"/>
</dbReference>
<accession>A0A2P6MBU9</accession>
<dbReference type="Gene3D" id="3.40.50.2000">
    <property type="entry name" value="Glycogen Phosphorylase B"/>
    <property type="match status" value="1"/>
</dbReference>
<keyword evidence="2" id="KW-0808">Transferase</keyword>
<evidence type="ECO:0000313" key="3">
    <source>
        <dbReference type="Proteomes" id="UP000241736"/>
    </source>
</evidence>
<dbReference type="InterPro" id="IPR001173">
    <property type="entry name" value="Glyco_trans_2-like"/>
</dbReference>